<comment type="caution">
    <text evidence="1">The sequence shown here is derived from an EMBL/GenBank/DDBJ whole genome shotgun (WGS) entry which is preliminary data.</text>
</comment>
<gene>
    <name evidence="1" type="ORF">BaRGS_00031264</name>
</gene>
<organism evidence="1 2">
    <name type="scientific">Batillaria attramentaria</name>
    <dbReference type="NCBI Taxonomy" id="370345"/>
    <lineage>
        <taxon>Eukaryota</taxon>
        <taxon>Metazoa</taxon>
        <taxon>Spiralia</taxon>
        <taxon>Lophotrochozoa</taxon>
        <taxon>Mollusca</taxon>
        <taxon>Gastropoda</taxon>
        <taxon>Caenogastropoda</taxon>
        <taxon>Sorbeoconcha</taxon>
        <taxon>Cerithioidea</taxon>
        <taxon>Batillariidae</taxon>
        <taxon>Batillaria</taxon>
    </lineage>
</organism>
<sequence length="89" mass="10007">MTVLIRTLLKCQFLKGAAVLYADPLFDLGTRYVATTPLYDFNPLNLSPDLTKFAAVCVCVVFILQFARHLQITKADCVFPGAYWQVYLA</sequence>
<protein>
    <submittedName>
        <fullName evidence="1">Uncharacterized protein</fullName>
    </submittedName>
</protein>
<proteinExistence type="predicted"/>
<dbReference type="Proteomes" id="UP001519460">
    <property type="component" value="Unassembled WGS sequence"/>
</dbReference>
<dbReference type="AlphaFoldDB" id="A0ABD0JR17"/>
<name>A0ABD0JR17_9CAEN</name>
<reference evidence="1 2" key="1">
    <citation type="journal article" date="2023" name="Sci. Data">
        <title>Genome assembly of the Korean intertidal mud-creeper Batillaria attramentaria.</title>
        <authorList>
            <person name="Patra A.K."/>
            <person name="Ho P.T."/>
            <person name="Jun S."/>
            <person name="Lee S.J."/>
            <person name="Kim Y."/>
            <person name="Won Y.J."/>
        </authorList>
    </citation>
    <scope>NUCLEOTIDE SEQUENCE [LARGE SCALE GENOMIC DNA]</scope>
    <source>
        <strain evidence="1">Wonlab-2016</strain>
    </source>
</reference>
<keyword evidence="2" id="KW-1185">Reference proteome</keyword>
<dbReference type="EMBL" id="JACVVK020000348">
    <property type="protein sequence ID" value="KAK7477500.1"/>
    <property type="molecule type" value="Genomic_DNA"/>
</dbReference>
<evidence type="ECO:0000313" key="2">
    <source>
        <dbReference type="Proteomes" id="UP001519460"/>
    </source>
</evidence>
<evidence type="ECO:0000313" key="1">
    <source>
        <dbReference type="EMBL" id="KAK7477500.1"/>
    </source>
</evidence>
<accession>A0ABD0JR17</accession>